<dbReference type="KEGG" id="mei:Msip34_1982"/>
<proteinExistence type="predicted"/>
<dbReference type="AlphaFoldDB" id="C6X781"/>
<dbReference type="EMBL" id="CP001674">
    <property type="protein sequence ID" value="ACT51224.1"/>
    <property type="molecule type" value="Genomic_DNA"/>
</dbReference>
<feature type="signal peptide" evidence="1">
    <location>
        <begin position="1"/>
        <end position="18"/>
    </location>
</feature>
<dbReference type="Proteomes" id="UP000002743">
    <property type="component" value="Chromosome"/>
</dbReference>
<dbReference type="RefSeq" id="WP_015830578.1">
    <property type="nucleotide sequence ID" value="NC_012969.1"/>
</dbReference>
<feature type="chain" id="PRO_5002973683" description="PEP-CTERM protein-sorting domain-containing protein" evidence="1">
    <location>
        <begin position="19"/>
        <end position="198"/>
    </location>
</feature>
<gene>
    <name evidence="2" type="ordered locus">Msip34_1982</name>
</gene>
<evidence type="ECO:0008006" key="4">
    <source>
        <dbReference type="Google" id="ProtNLM"/>
    </source>
</evidence>
<accession>C6X781</accession>
<dbReference type="HOGENOM" id="CLU_1376775_0_0_4"/>
<sequence precursor="true">MKFTIAALALLCSLNAQATTIDFESLAVADSAVHSQGASYTEDGYTLVDNASSPELQTLGTQHIYYTQSTALVKTTSYQQSTTLTNNAGSPFDLLSLDLAEWGGLPPTQVKIVGYFVAGGSISQLLTLDQLYGFQTFTVAGFTNLLSLTITQSTGKLFQLDNIKVVSAVPEVGTTLMLLSGLGLIGTISRRRRTSMAS</sequence>
<evidence type="ECO:0000313" key="2">
    <source>
        <dbReference type="EMBL" id="ACT51224.1"/>
    </source>
</evidence>
<reference evidence="2 3" key="2">
    <citation type="journal article" date="2011" name="J. Bacteriol.">
        <title>Genomes of three methylotrophs from a single niche uncover genetic and metabolic divergence of Methylophilaceae.</title>
        <authorList>
            <person name="Lapidus A."/>
            <person name="Clum A."/>
            <person name="Labutti K."/>
            <person name="Kaluzhnaya M.G."/>
            <person name="Lim S."/>
            <person name="Beck D.A."/>
            <person name="Glavina Del Rio T."/>
            <person name="Nolan M."/>
            <person name="Mavromatis K."/>
            <person name="Huntemann M."/>
            <person name="Lucas S."/>
            <person name="Lidstrom M.E."/>
            <person name="Ivanova N."/>
            <person name="Chistoserdova L."/>
        </authorList>
    </citation>
    <scope>NUCLEOTIDE SEQUENCE [LARGE SCALE GENOMIC DNA]</scope>
    <source>
        <strain evidence="2 3">SIP3-4</strain>
    </source>
</reference>
<evidence type="ECO:0000256" key="1">
    <source>
        <dbReference type="SAM" id="SignalP"/>
    </source>
</evidence>
<dbReference type="STRING" id="582744.Msip34_1982"/>
<keyword evidence="3" id="KW-1185">Reference proteome</keyword>
<keyword evidence="1" id="KW-0732">Signal</keyword>
<name>C6X781_METGS</name>
<evidence type="ECO:0000313" key="3">
    <source>
        <dbReference type="Proteomes" id="UP000002743"/>
    </source>
</evidence>
<reference evidence="3" key="1">
    <citation type="submission" date="2009-07" db="EMBL/GenBank/DDBJ databases">
        <title>Complete sequence of chromosome of Methylovorus sp. SIP3-4.</title>
        <authorList>
            <person name="Lucas S."/>
            <person name="Copeland A."/>
            <person name="Lapidus A."/>
            <person name="Glavina del Rio T."/>
            <person name="Tice H."/>
            <person name="Bruce D."/>
            <person name="Goodwin L."/>
            <person name="Pitluck S."/>
            <person name="Clum A."/>
            <person name="Larimer F."/>
            <person name="Land M."/>
            <person name="Hauser L."/>
            <person name="Kyrpides N."/>
            <person name="Mikhailova N."/>
            <person name="Kayluzhnaya M."/>
            <person name="Chistoserdova L."/>
        </authorList>
    </citation>
    <scope>NUCLEOTIDE SEQUENCE [LARGE SCALE GENOMIC DNA]</scope>
    <source>
        <strain evidence="3">SIP3-4</strain>
    </source>
</reference>
<protein>
    <recommendedName>
        <fullName evidence="4">PEP-CTERM protein-sorting domain-containing protein</fullName>
    </recommendedName>
</protein>
<organism evidence="2 3">
    <name type="scientific">Methylovorus glucosotrophus (strain SIP3-4)</name>
    <dbReference type="NCBI Taxonomy" id="582744"/>
    <lineage>
        <taxon>Bacteria</taxon>
        <taxon>Pseudomonadati</taxon>
        <taxon>Pseudomonadota</taxon>
        <taxon>Betaproteobacteria</taxon>
        <taxon>Nitrosomonadales</taxon>
        <taxon>Methylophilaceae</taxon>
        <taxon>Methylovorus</taxon>
    </lineage>
</organism>
<dbReference type="eggNOG" id="ENOG5033A00">
    <property type="taxonomic scope" value="Bacteria"/>
</dbReference>